<feature type="transmembrane region" description="Helical" evidence="6">
    <location>
        <begin position="102"/>
        <end position="122"/>
    </location>
</feature>
<evidence type="ECO:0000313" key="8">
    <source>
        <dbReference type="Proteomes" id="UP001248067"/>
    </source>
</evidence>
<evidence type="ECO:0000256" key="6">
    <source>
        <dbReference type="SAM" id="Phobius"/>
    </source>
</evidence>
<evidence type="ECO:0000313" key="7">
    <source>
        <dbReference type="EMBL" id="MDR8753923.1"/>
    </source>
</evidence>
<dbReference type="PANTHER" id="PTHR30250">
    <property type="entry name" value="PST FAMILY PREDICTED COLANIC ACID TRANSPORTER"/>
    <property type="match status" value="1"/>
</dbReference>
<comment type="caution">
    <text evidence="7">The sequence shown here is derived from an EMBL/GenBank/DDBJ whole genome shotgun (WGS) entry which is preliminary data.</text>
</comment>
<feature type="transmembrane region" description="Helical" evidence="6">
    <location>
        <begin position="128"/>
        <end position="148"/>
    </location>
</feature>
<evidence type="ECO:0000256" key="5">
    <source>
        <dbReference type="ARBA" id="ARBA00023136"/>
    </source>
</evidence>
<keyword evidence="5 6" id="KW-0472">Membrane</keyword>
<feature type="transmembrane region" description="Helical" evidence="6">
    <location>
        <begin position="169"/>
        <end position="187"/>
    </location>
</feature>
<feature type="transmembrane region" description="Helical" evidence="6">
    <location>
        <begin position="351"/>
        <end position="371"/>
    </location>
</feature>
<evidence type="ECO:0000256" key="4">
    <source>
        <dbReference type="ARBA" id="ARBA00022989"/>
    </source>
</evidence>
<keyword evidence="2" id="KW-1003">Cell membrane</keyword>
<accession>A0ABU2E2P3</accession>
<feature type="transmembrane region" description="Helical" evidence="6">
    <location>
        <begin position="290"/>
        <end position="309"/>
    </location>
</feature>
<feature type="transmembrane region" description="Helical" evidence="6">
    <location>
        <begin position="207"/>
        <end position="229"/>
    </location>
</feature>
<organism evidence="7 8">
    <name type="scientific">Burkholderia pseudomultivorans</name>
    <dbReference type="NCBI Taxonomy" id="1207504"/>
    <lineage>
        <taxon>Bacteria</taxon>
        <taxon>Pseudomonadati</taxon>
        <taxon>Pseudomonadota</taxon>
        <taxon>Betaproteobacteria</taxon>
        <taxon>Burkholderiales</taxon>
        <taxon>Burkholderiaceae</taxon>
        <taxon>Burkholderia</taxon>
        <taxon>Burkholderia cepacia complex</taxon>
    </lineage>
</organism>
<reference evidence="7 8" key="1">
    <citation type="submission" date="2019-06" db="EMBL/GenBank/DDBJ databases">
        <title>Evolution of Burkholderia multivorans in the lungs of Cystic Fibrosis patients.</title>
        <authorList>
            <person name="Moreira L.M."/>
        </authorList>
    </citation>
    <scope>NUCLEOTIDE SEQUENCE [LARGE SCALE GENOMIC DNA]</scope>
    <source>
        <strain evidence="7 8">VC13239</strain>
    </source>
</reference>
<proteinExistence type="predicted"/>
<name>A0ABU2E2P3_9BURK</name>
<dbReference type="EMBL" id="VJSY01000015">
    <property type="protein sequence ID" value="MDR8753923.1"/>
    <property type="molecule type" value="Genomic_DNA"/>
</dbReference>
<dbReference type="InterPro" id="IPR050833">
    <property type="entry name" value="Poly_Biosynth_Transport"/>
</dbReference>
<dbReference type="Proteomes" id="UP001248067">
    <property type="component" value="Unassembled WGS sequence"/>
</dbReference>
<evidence type="ECO:0008006" key="9">
    <source>
        <dbReference type="Google" id="ProtNLM"/>
    </source>
</evidence>
<comment type="subcellular location">
    <subcellularLocation>
        <location evidence="1">Cell membrane</location>
        <topology evidence="1">Multi-pass membrane protein</topology>
    </subcellularLocation>
</comment>
<gene>
    <name evidence="7" type="ORF">FEQ00_02344</name>
</gene>
<evidence type="ECO:0000256" key="1">
    <source>
        <dbReference type="ARBA" id="ARBA00004651"/>
    </source>
</evidence>
<feature type="transmembrane region" description="Helical" evidence="6">
    <location>
        <begin position="258"/>
        <end position="278"/>
    </location>
</feature>
<feature type="transmembrane region" description="Helical" evidence="6">
    <location>
        <begin position="412"/>
        <end position="431"/>
    </location>
</feature>
<evidence type="ECO:0000256" key="2">
    <source>
        <dbReference type="ARBA" id="ARBA00022475"/>
    </source>
</evidence>
<keyword evidence="8" id="KW-1185">Reference proteome</keyword>
<evidence type="ECO:0000256" key="3">
    <source>
        <dbReference type="ARBA" id="ARBA00022692"/>
    </source>
</evidence>
<feature type="transmembrane region" description="Helical" evidence="6">
    <location>
        <begin position="31"/>
        <end position="53"/>
    </location>
</feature>
<protein>
    <recommendedName>
        <fullName evidence="9">Polysaccharide biosynthesis protein</fullName>
    </recommendedName>
</protein>
<keyword evidence="4 6" id="KW-1133">Transmembrane helix</keyword>
<feature type="transmembrane region" description="Helical" evidence="6">
    <location>
        <begin position="378"/>
        <end position="400"/>
    </location>
</feature>
<keyword evidence="3 6" id="KW-0812">Transmembrane</keyword>
<feature type="transmembrane region" description="Helical" evidence="6">
    <location>
        <begin position="321"/>
        <end position="339"/>
    </location>
</feature>
<dbReference type="PANTHER" id="PTHR30250:SF26">
    <property type="entry name" value="PSMA PROTEIN"/>
    <property type="match status" value="1"/>
</dbReference>
<sequence>MSPTLGRAASRYKSGNSTLSEFSYLVRFSDIIFMGTAVLFVVCSIPAAGWVASNWLKVHFLRIDDIKFSIVVMLVAVAIRWRTQPHRSIIIGMEQQVWLNSFNAVIVSFRTVGAALLVVFLGSGIRLFFFYQLIIAIVEAIGMFWKVRKLVPRNTGRSRGMEGKPDLSEFWKMSLTLMLTTAAWTVLTQLDRLILSKKIALADFGVFSMAVLCASGVAILGGPITSVLGPRLTILLEKKDHAGALTLYRKATRFSVSIVLNAAITLAFFSHQIIWIWCNNKELAGKAAPVFMWYVLGNGVQAMTALFYTLQYAHGRLRLHLIGYLALTAIVTPTVLWAASNYGAIGTGKVWFAQSILYLLGWGWLVHFRFLPGYYLRWIAVDIVAGAIPVIVVAWLLSHVPIPWEQSRLFDIAYFSGYIIICILVSFAGNADVRLMIKRKLHAFRFCFER</sequence>